<dbReference type="EMBL" id="CCYD01001551">
    <property type="protein sequence ID" value="CEG45161.1"/>
    <property type="molecule type" value="Genomic_DNA"/>
</dbReference>
<proteinExistence type="predicted"/>
<evidence type="ECO:0000313" key="2">
    <source>
        <dbReference type="Proteomes" id="UP000054928"/>
    </source>
</evidence>
<evidence type="ECO:0000313" key="1">
    <source>
        <dbReference type="EMBL" id="CEG45161.1"/>
    </source>
</evidence>
<organism evidence="1 2">
    <name type="scientific">Plasmopara halstedii</name>
    <name type="common">Downy mildew of sunflower</name>
    <dbReference type="NCBI Taxonomy" id="4781"/>
    <lineage>
        <taxon>Eukaryota</taxon>
        <taxon>Sar</taxon>
        <taxon>Stramenopiles</taxon>
        <taxon>Oomycota</taxon>
        <taxon>Peronosporomycetes</taxon>
        <taxon>Peronosporales</taxon>
        <taxon>Peronosporaceae</taxon>
        <taxon>Plasmopara</taxon>
    </lineage>
</organism>
<protein>
    <submittedName>
        <fullName evidence="1">Uncharacterized protein</fullName>
    </submittedName>
</protein>
<dbReference type="AlphaFoldDB" id="A0A0P1AVD2"/>
<name>A0A0P1AVD2_PLAHL</name>
<keyword evidence="2" id="KW-1185">Reference proteome</keyword>
<accession>A0A0P1AVD2</accession>
<dbReference type="RefSeq" id="XP_024581530.1">
    <property type="nucleotide sequence ID" value="XM_024715875.1"/>
</dbReference>
<sequence length="461" mass="51982">MNVILLVSFIANRALVDSALNLVNSSVQADPHPMQEVGGMETNALLAVKEPTEKVEEGDERMRLSAFPMGIARNMPSQTMHDIVNEALLVEISTIDAARQIHVQPSTLNVMASTSKSDTILQGQLKYVLHGTLHNLITEKAASIMAKPETNSFYEVNSGATGSNNDLPEIVEIVDLCVNTGFQNELVHIFTRGMNSNIDLIRKIGNQLRDRFMVKMWQLKVSVASVEQYLKGKHGILEQENIKLLVDYFGLFKSFGPQLDQTASWLPLYVMEAKVFASIRTVIALDKPKLNRIVPLERWKQFLPQRDLKLSNAGCIRKYVLGKGPFRFEHLEDKLPAYIYYCDLTAEKRSDGTMDTYGLKQLLDSGYFGKVSLVDYVIPYLLIPHSPIAQRLIIGQLDIYWTNKEHPAVVEAFMTPLADKMDSFSILALQCYLYQYKRITHSIFRRFSTDVGSPIAFQITG</sequence>
<reference evidence="2" key="1">
    <citation type="submission" date="2014-09" db="EMBL/GenBank/DDBJ databases">
        <authorList>
            <person name="Sharma Rahul"/>
            <person name="Thines Marco"/>
        </authorList>
    </citation>
    <scope>NUCLEOTIDE SEQUENCE [LARGE SCALE GENOMIC DNA]</scope>
</reference>
<dbReference type="Proteomes" id="UP000054928">
    <property type="component" value="Unassembled WGS sequence"/>
</dbReference>
<dbReference type="GeneID" id="36396533"/>